<dbReference type="Proteomes" id="UP000287243">
    <property type="component" value="Chromosome"/>
</dbReference>
<dbReference type="AlphaFoldDB" id="A0A410P3T8"/>
<dbReference type="KEGG" id="vai:BU251_02425"/>
<evidence type="ECO:0000313" key="1">
    <source>
        <dbReference type="EMBL" id="QAT16664.1"/>
    </source>
</evidence>
<proteinExistence type="predicted"/>
<protein>
    <submittedName>
        <fullName evidence="1">Uncharacterized protein</fullName>
    </submittedName>
</protein>
<name>A0A410P3T8_VELA1</name>
<sequence length="417" mass="47354">MSRRDDYLFADGELSEVLESIKGGISRLVGEIPKDQLLSNSIEDLVAYVSDKLIVSPLKLYEESKTMEHQEIQVDVSRYPNRNIFGDPGPIYVPGVRVTISIPYSGTTDLWHFRPNHWQSVVPHGRVMPLNSKGIGQLDIVIEQPNDEDPERIKAALKSELESLRFYLSAQDRQIKEHNDIMPGLVKKQVEARRDRIKKQDKLTDLLEIPLKTDGKAPSITPLEIRQIVQPLSSPPKSGYKPEPGITLEIYEHILSIIRHEGRTFETTPKTYSVHDEEELRNILLAHLNGHFKGTASGETFRRSGKTDIKIEAESRAAFVAECKIWGGPKELLEAVDQLLGYLTWRDCKAALIVFNKHVKGFSEVLAQVPEVLKTHTRIKKSIGTISDGEWDFVFMSKEDDGRLVHVRVFLFNIFSQ</sequence>
<accession>A0A410P3T8</accession>
<reference evidence="1 2" key="1">
    <citation type="submission" date="2017-01" db="EMBL/GenBank/DDBJ databases">
        <title>First insights into the biology of 'candidatus Vampirococcus archaeovorus'.</title>
        <authorList>
            <person name="Kizina J."/>
            <person name="Jordan S."/>
            <person name="Stueber K."/>
            <person name="Reinhardt R."/>
            <person name="Harder J."/>
        </authorList>
    </citation>
    <scope>NUCLEOTIDE SEQUENCE [LARGE SCALE GENOMIC DNA]</scope>
    <source>
        <strain evidence="1 2">LiM</strain>
    </source>
</reference>
<dbReference type="RefSeq" id="WP_128699302.1">
    <property type="nucleotide sequence ID" value="NZ_CP019384.1"/>
</dbReference>
<dbReference type="OrthoDB" id="5447244at2"/>
<keyword evidence="2" id="KW-1185">Reference proteome</keyword>
<evidence type="ECO:0000313" key="2">
    <source>
        <dbReference type="Proteomes" id="UP000287243"/>
    </source>
</evidence>
<gene>
    <name evidence="1" type="ORF">BU251_02425</name>
</gene>
<organism evidence="1 2">
    <name type="scientific">Velamenicoccus archaeovorus</name>
    <dbReference type="NCBI Taxonomy" id="1930593"/>
    <lineage>
        <taxon>Bacteria</taxon>
        <taxon>Pseudomonadati</taxon>
        <taxon>Candidatus Omnitrophota</taxon>
        <taxon>Candidatus Velamenicoccus</taxon>
    </lineage>
</organism>
<dbReference type="EMBL" id="CP019384">
    <property type="protein sequence ID" value="QAT16664.1"/>
    <property type="molecule type" value="Genomic_DNA"/>
</dbReference>